<evidence type="ECO:0000256" key="1">
    <source>
        <dbReference type="SAM" id="Phobius"/>
    </source>
</evidence>
<sequence length="156" mass="17797">MQKTRSISILAVGLLLSNIALVSYIALNTERIQGRPMHPPQGGGPKNQIIERLHLDKEQVARYEELIKVHRTEVYNTDEQIRALKDELYLTLGEGATGNKDSIVNAITTLQRKMEYVHYDHFMAIKQLCRPEQQQAFNELAGEFAHLFGPPPHKRP</sequence>
<keyword evidence="1" id="KW-0472">Membrane</keyword>
<protein>
    <recommendedName>
        <fullName evidence="4">Periplasmic heavy metal sensor</fullName>
    </recommendedName>
</protein>
<evidence type="ECO:0000313" key="3">
    <source>
        <dbReference type="Proteomes" id="UP001500067"/>
    </source>
</evidence>
<keyword evidence="1" id="KW-1133">Transmembrane helix</keyword>
<dbReference type="RefSeq" id="WP_345078473.1">
    <property type="nucleotide sequence ID" value="NZ_BAABFA010000005.1"/>
</dbReference>
<dbReference type="Proteomes" id="UP001500067">
    <property type="component" value="Unassembled WGS sequence"/>
</dbReference>
<evidence type="ECO:0000313" key="2">
    <source>
        <dbReference type="EMBL" id="GAA4461588.1"/>
    </source>
</evidence>
<keyword evidence="3" id="KW-1185">Reference proteome</keyword>
<feature type="transmembrane region" description="Helical" evidence="1">
    <location>
        <begin position="6"/>
        <end position="27"/>
    </location>
</feature>
<name>A0ABP8N9M2_9BACT</name>
<keyword evidence="1" id="KW-0812">Transmembrane</keyword>
<accession>A0ABP8N9M2</accession>
<dbReference type="EMBL" id="BAABFA010000005">
    <property type="protein sequence ID" value="GAA4461588.1"/>
    <property type="molecule type" value="Genomic_DNA"/>
</dbReference>
<organism evidence="2 3">
    <name type="scientific">Nemorincola caseinilytica</name>
    <dbReference type="NCBI Taxonomy" id="2054315"/>
    <lineage>
        <taxon>Bacteria</taxon>
        <taxon>Pseudomonadati</taxon>
        <taxon>Bacteroidota</taxon>
        <taxon>Chitinophagia</taxon>
        <taxon>Chitinophagales</taxon>
        <taxon>Chitinophagaceae</taxon>
        <taxon>Nemorincola</taxon>
    </lineage>
</organism>
<proteinExistence type="predicted"/>
<comment type="caution">
    <text evidence="2">The sequence shown here is derived from an EMBL/GenBank/DDBJ whole genome shotgun (WGS) entry which is preliminary data.</text>
</comment>
<evidence type="ECO:0008006" key="4">
    <source>
        <dbReference type="Google" id="ProtNLM"/>
    </source>
</evidence>
<dbReference type="Gene3D" id="1.20.120.1490">
    <property type="match status" value="1"/>
</dbReference>
<gene>
    <name evidence="2" type="ORF">GCM10023093_06490</name>
</gene>
<reference evidence="3" key="1">
    <citation type="journal article" date="2019" name="Int. J. Syst. Evol. Microbiol.">
        <title>The Global Catalogue of Microorganisms (GCM) 10K type strain sequencing project: providing services to taxonomists for standard genome sequencing and annotation.</title>
        <authorList>
            <consortium name="The Broad Institute Genomics Platform"/>
            <consortium name="The Broad Institute Genome Sequencing Center for Infectious Disease"/>
            <person name="Wu L."/>
            <person name="Ma J."/>
        </authorList>
    </citation>
    <scope>NUCLEOTIDE SEQUENCE [LARGE SCALE GENOMIC DNA]</scope>
    <source>
        <strain evidence="3">JCM 32105</strain>
    </source>
</reference>